<proteinExistence type="predicted"/>
<dbReference type="AlphaFoldDB" id="A0A4C1UCP6"/>
<gene>
    <name evidence="1" type="ORF">EVAR_10371_1</name>
</gene>
<reference evidence="1 2" key="1">
    <citation type="journal article" date="2019" name="Commun. Biol.">
        <title>The bagworm genome reveals a unique fibroin gene that provides high tensile strength.</title>
        <authorList>
            <person name="Kono N."/>
            <person name="Nakamura H."/>
            <person name="Ohtoshi R."/>
            <person name="Tomita M."/>
            <person name="Numata K."/>
            <person name="Arakawa K."/>
        </authorList>
    </citation>
    <scope>NUCLEOTIDE SEQUENCE [LARGE SCALE GENOMIC DNA]</scope>
</reference>
<sequence>METVRHVAGTNGARTRGFNNLARARNFGGICLRRILRFHENHDAAHIWNHRINASIFREIDDNSDGDSQEFDNGNLRIFLYTSVRLLDQAVAGQKLTAEREHDDNYSMDDAYVLLANRTVIQWLYTSDNLLSTIHNYTKRVLYYEQTFEGTGDGEQRVINGFNVMP</sequence>
<evidence type="ECO:0000313" key="2">
    <source>
        <dbReference type="Proteomes" id="UP000299102"/>
    </source>
</evidence>
<name>A0A4C1UCP6_EUMVA</name>
<dbReference type="Proteomes" id="UP000299102">
    <property type="component" value="Unassembled WGS sequence"/>
</dbReference>
<dbReference type="EMBL" id="BGZK01000158">
    <property type="protein sequence ID" value="GBP24148.1"/>
    <property type="molecule type" value="Genomic_DNA"/>
</dbReference>
<keyword evidence="2" id="KW-1185">Reference proteome</keyword>
<organism evidence="1 2">
    <name type="scientific">Eumeta variegata</name>
    <name type="common">Bagworm moth</name>
    <name type="synonym">Eumeta japonica</name>
    <dbReference type="NCBI Taxonomy" id="151549"/>
    <lineage>
        <taxon>Eukaryota</taxon>
        <taxon>Metazoa</taxon>
        <taxon>Ecdysozoa</taxon>
        <taxon>Arthropoda</taxon>
        <taxon>Hexapoda</taxon>
        <taxon>Insecta</taxon>
        <taxon>Pterygota</taxon>
        <taxon>Neoptera</taxon>
        <taxon>Endopterygota</taxon>
        <taxon>Lepidoptera</taxon>
        <taxon>Glossata</taxon>
        <taxon>Ditrysia</taxon>
        <taxon>Tineoidea</taxon>
        <taxon>Psychidae</taxon>
        <taxon>Oiketicinae</taxon>
        <taxon>Eumeta</taxon>
    </lineage>
</organism>
<evidence type="ECO:0000313" key="1">
    <source>
        <dbReference type="EMBL" id="GBP24148.1"/>
    </source>
</evidence>
<comment type="caution">
    <text evidence="1">The sequence shown here is derived from an EMBL/GenBank/DDBJ whole genome shotgun (WGS) entry which is preliminary data.</text>
</comment>
<protein>
    <submittedName>
        <fullName evidence="1">Uncharacterized protein</fullName>
    </submittedName>
</protein>
<accession>A0A4C1UCP6</accession>